<proteinExistence type="predicted"/>
<evidence type="ECO:0000313" key="3">
    <source>
        <dbReference type="Proteomes" id="UP000812966"/>
    </source>
</evidence>
<accession>A0A8K0NMH1</accession>
<reference evidence="2" key="1">
    <citation type="submission" date="2020-04" db="EMBL/GenBank/DDBJ databases">
        <title>Analysis of mating type loci in Filobasidium floriforme.</title>
        <authorList>
            <person name="Nowrousian M."/>
        </authorList>
    </citation>
    <scope>NUCLEOTIDE SEQUENCE</scope>
    <source>
        <strain evidence="2">CBS 6242</strain>
    </source>
</reference>
<name>A0A8K0NMH1_9TREE</name>
<keyword evidence="3" id="KW-1185">Reference proteome</keyword>
<evidence type="ECO:0000256" key="1">
    <source>
        <dbReference type="SAM" id="MobiDB-lite"/>
    </source>
</evidence>
<protein>
    <submittedName>
        <fullName evidence="2">Uncharacterized protein</fullName>
    </submittedName>
</protein>
<dbReference type="EMBL" id="JABELV010000267">
    <property type="protein sequence ID" value="KAG7527544.1"/>
    <property type="molecule type" value="Genomic_DNA"/>
</dbReference>
<feature type="region of interest" description="Disordered" evidence="1">
    <location>
        <begin position="1"/>
        <end position="36"/>
    </location>
</feature>
<feature type="compositionally biased region" description="Basic and acidic residues" evidence="1">
    <location>
        <begin position="15"/>
        <end position="26"/>
    </location>
</feature>
<comment type="caution">
    <text evidence="2">The sequence shown here is derived from an EMBL/GenBank/DDBJ whole genome shotgun (WGS) entry which is preliminary data.</text>
</comment>
<dbReference type="AlphaFoldDB" id="A0A8K0NMH1"/>
<sequence length="279" mass="30907">MTVAQQPNNDLSAQDPKDVHLPEDKAPAATPGAPLRSDDIQISHAFRAAECHSRWLETQKAAEDEARKTARAAPKDVARSIMRIQRACRTPAPDHAVENILDAFERVKPLLPLIFQKKSFARFEESFARKGIEIKAVFCLGVITLLCILILDYRQEVSDSPSKVVLLQELAVAVRLGQSYQRLVLEGYPERIEELVQKEKEDLACSAGGLSAGVKYGLERVMPLKFQEAEFSGMNRMKTSQPLNIHFSTSPNIAACAGSVCGSLMISTAMKWCRNEIGR</sequence>
<dbReference type="Proteomes" id="UP000812966">
    <property type="component" value="Unassembled WGS sequence"/>
</dbReference>
<evidence type="ECO:0000313" key="2">
    <source>
        <dbReference type="EMBL" id="KAG7527544.1"/>
    </source>
</evidence>
<feature type="compositionally biased region" description="Polar residues" evidence="1">
    <location>
        <begin position="1"/>
        <end position="12"/>
    </location>
</feature>
<gene>
    <name evidence="2" type="ORF">FFLO_06825</name>
</gene>
<organism evidence="2 3">
    <name type="scientific">Filobasidium floriforme</name>
    <dbReference type="NCBI Taxonomy" id="5210"/>
    <lineage>
        <taxon>Eukaryota</taxon>
        <taxon>Fungi</taxon>
        <taxon>Dikarya</taxon>
        <taxon>Basidiomycota</taxon>
        <taxon>Agaricomycotina</taxon>
        <taxon>Tremellomycetes</taxon>
        <taxon>Filobasidiales</taxon>
        <taxon>Filobasidiaceae</taxon>
        <taxon>Filobasidium</taxon>
    </lineage>
</organism>